<dbReference type="Pfam" id="PF14766">
    <property type="entry name" value="RPA_interact_N"/>
    <property type="match status" value="1"/>
</dbReference>
<dbReference type="Proteomes" id="UP001233999">
    <property type="component" value="Unassembled WGS sequence"/>
</dbReference>
<evidence type="ECO:0000313" key="8">
    <source>
        <dbReference type="EMBL" id="KAJ9596438.1"/>
    </source>
</evidence>
<proteinExistence type="predicted"/>
<evidence type="ECO:0000256" key="1">
    <source>
        <dbReference type="ARBA" id="ARBA00004123"/>
    </source>
</evidence>
<dbReference type="PANTHER" id="PTHR31742:SF1">
    <property type="entry name" value="RPA-INTERACTING PROTEIN"/>
    <property type="match status" value="1"/>
</dbReference>
<dbReference type="PANTHER" id="PTHR31742">
    <property type="entry name" value="RPA-INTERACTING PROTEIN RPAIN"/>
    <property type="match status" value="1"/>
</dbReference>
<gene>
    <name evidence="8" type="ORF">L9F63_012522</name>
</gene>
<evidence type="ECO:0000259" key="6">
    <source>
        <dbReference type="Pfam" id="PF14766"/>
    </source>
</evidence>
<keyword evidence="9" id="KW-1185">Reference proteome</keyword>
<dbReference type="InterPro" id="IPR028158">
    <property type="entry name" value="RPA_interact_N_dom"/>
</dbReference>
<dbReference type="GO" id="GO:0008270">
    <property type="term" value="F:zinc ion binding"/>
    <property type="evidence" value="ECO:0007669"/>
    <property type="project" value="UniProtKB-KW"/>
</dbReference>
<protein>
    <recommendedName>
        <fullName evidence="10">RPA-interacting protein C-terminal domain-containing protein</fullName>
    </recommendedName>
</protein>
<dbReference type="GO" id="GO:0006606">
    <property type="term" value="P:protein import into nucleus"/>
    <property type="evidence" value="ECO:0007669"/>
    <property type="project" value="TreeGrafter"/>
</dbReference>
<comment type="caution">
    <text evidence="8">The sequence shown here is derived from an EMBL/GenBank/DDBJ whole genome shotgun (WGS) entry which is preliminary data.</text>
</comment>
<evidence type="ECO:0000256" key="3">
    <source>
        <dbReference type="ARBA" id="ARBA00022771"/>
    </source>
</evidence>
<reference evidence="8" key="1">
    <citation type="journal article" date="2023" name="IScience">
        <title>Live-bearing cockroach genome reveals convergent evolutionary mechanisms linked to viviparity in insects and beyond.</title>
        <authorList>
            <person name="Fouks B."/>
            <person name="Harrison M.C."/>
            <person name="Mikhailova A.A."/>
            <person name="Marchal E."/>
            <person name="English S."/>
            <person name="Carruthers M."/>
            <person name="Jennings E.C."/>
            <person name="Chiamaka E.L."/>
            <person name="Frigard R.A."/>
            <person name="Pippel M."/>
            <person name="Attardo G.M."/>
            <person name="Benoit J.B."/>
            <person name="Bornberg-Bauer E."/>
            <person name="Tobe S.S."/>
        </authorList>
    </citation>
    <scope>NUCLEOTIDE SEQUENCE</scope>
    <source>
        <strain evidence="8">Stay&amp;Tobe</strain>
    </source>
</reference>
<keyword evidence="3" id="KW-0863">Zinc-finger</keyword>
<evidence type="ECO:0000256" key="4">
    <source>
        <dbReference type="ARBA" id="ARBA00022833"/>
    </source>
</evidence>
<accession>A0AAD8AEH5</accession>
<dbReference type="InterPro" id="IPR028156">
    <property type="entry name" value="RIP"/>
</dbReference>
<comment type="subcellular location">
    <subcellularLocation>
        <location evidence="1">Nucleus</location>
    </subcellularLocation>
</comment>
<evidence type="ECO:0000256" key="2">
    <source>
        <dbReference type="ARBA" id="ARBA00022723"/>
    </source>
</evidence>
<dbReference type="Pfam" id="PF14768">
    <property type="entry name" value="RPA_interact_C"/>
    <property type="match status" value="1"/>
</dbReference>
<reference evidence="8" key="2">
    <citation type="submission" date="2023-05" db="EMBL/GenBank/DDBJ databases">
        <authorList>
            <person name="Fouks B."/>
        </authorList>
    </citation>
    <scope>NUCLEOTIDE SEQUENCE</scope>
    <source>
        <strain evidence="8">Stay&amp;Tobe</strain>
        <tissue evidence="8">Testes</tissue>
    </source>
</reference>
<dbReference type="AlphaFoldDB" id="A0AAD8AEH5"/>
<keyword evidence="4" id="KW-0862">Zinc</keyword>
<sequence length="206" mass="23689">MAAVRIQQKYNFVELNRNAAYKLKNGSPKFKDVFRSRCRARLKTNRQEFVNKLRNICSYADVEALKLILEADKHQSPCNSHFDAEDELTEEEERIISEYEALLAHEEDMILDLMKKTLEVVCPICQKTALILERLSHLRSNIVCNKCQMLFQRAKNLEDVGKLIVSCVDAHSNACGNKPQFSVVPEDDGMHIYMLCVTCSFMNVII</sequence>
<dbReference type="InterPro" id="IPR028159">
    <property type="entry name" value="RPA_interact_C_dom"/>
</dbReference>
<evidence type="ECO:0000256" key="5">
    <source>
        <dbReference type="ARBA" id="ARBA00023242"/>
    </source>
</evidence>
<organism evidence="8 9">
    <name type="scientific">Diploptera punctata</name>
    <name type="common">Pacific beetle cockroach</name>
    <dbReference type="NCBI Taxonomy" id="6984"/>
    <lineage>
        <taxon>Eukaryota</taxon>
        <taxon>Metazoa</taxon>
        <taxon>Ecdysozoa</taxon>
        <taxon>Arthropoda</taxon>
        <taxon>Hexapoda</taxon>
        <taxon>Insecta</taxon>
        <taxon>Pterygota</taxon>
        <taxon>Neoptera</taxon>
        <taxon>Polyneoptera</taxon>
        <taxon>Dictyoptera</taxon>
        <taxon>Blattodea</taxon>
        <taxon>Blaberoidea</taxon>
        <taxon>Blaberidae</taxon>
        <taxon>Diplopterinae</taxon>
        <taxon>Diploptera</taxon>
    </lineage>
</organism>
<keyword evidence="5" id="KW-0539">Nucleus</keyword>
<keyword evidence="2" id="KW-0479">Metal-binding</keyword>
<evidence type="ECO:0000259" key="7">
    <source>
        <dbReference type="Pfam" id="PF14768"/>
    </source>
</evidence>
<feature type="domain" description="RPA-interacting protein C-terminal" evidence="7">
    <location>
        <begin position="121"/>
        <end position="204"/>
    </location>
</feature>
<evidence type="ECO:0008006" key="10">
    <source>
        <dbReference type="Google" id="ProtNLM"/>
    </source>
</evidence>
<dbReference type="EMBL" id="JASPKZ010001988">
    <property type="protein sequence ID" value="KAJ9596438.1"/>
    <property type="molecule type" value="Genomic_DNA"/>
</dbReference>
<evidence type="ECO:0000313" key="9">
    <source>
        <dbReference type="Proteomes" id="UP001233999"/>
    </source>
</evidence>
<name>A0AAD8AEH5_DIPPU</name>
<dbReference type="GO" id="GO:0005634">
    <property type="term" value="C:nucleus"/>
    <property type="evidence" value="ECO:0007669"/>
    <property type="project" value="UniProtKB-SubCell"/>
</dbReference>
<feature type="domain" description="RPA-interacting protein N-terminal" evidence="6">
    <location>
        <begin position="16"/>
        <end position="55"/>
    </location>
</feature>